<dbReference type="Gene3D" id="1.10.3720.10">
    <property type="entry name" value="MetI-like"/>
    <property type="match status" value="1"/>
</dbReference>
<feature type="transmembrane region" description="Helical" evidence="7">
    <location>
        <begin position="217"/>
        <end position="237"/>
    </location>
</feature>
<keyword evidence="3" id="KW-1003">Cell membrane</keyword>
<evidence type="ECO:0000259" key="8">
    <source>
        <dbReference type="PROSITE" id="PS50928"/>
    </source>
</evidence>
<feature type="transmembrane region" description="Helical" evidence="7">
    <location>
        <begin position="140"/>
        <end position="164"/>
    </location>
</feature>
<keyword evidence="4 7" id="KW-0812">Transmembrane</keyword>
<evidence type="ECO:0000256" key="3">
    <source>
        <dbReference type="ARBA" id="ARBA00022475"/>
    </source>
</evidence>
<evidence type="ECO:0000256" key="2">
    <source>
        <dbReference type="ARBA" id="ARBA00022448"/>
    </source>
</evidence>
<feature type="transmembrane region" description="Helical" evidence="7">
    <location>
        <begin position="7"/>
        <end position="26"/>
    </location>
</feature>
<protein>
    <recommendedName>
        <fullName evidence="8">ABC transmembrane type-1 domain-containing protein</fullName>
    </recommendedName>
</protein>
<dbReference type="PANTHER" id="PTHR30193:SF37">
    <property type="entry name" value="INNER MEMBRANE ABC TRANSPORTER PERMEASE PROTEIN YCJO"/>
    <property type="match status" value="1"/>
</dbReference>
<feature type="transmembrane region" description="Helical" evidence="7">
    <location>
        <begin position="59"/>
        <end position="80"/>
    </location>
</feature>
<evidence type="ECO:0000256" key="1">
    <source>
        <dbReference type="ARBA" id="ARBA00004651"/>
    </source>
</evidence>
<name>X0VII2_9ZZZZ</name>
<dbReference type="AlphaFoldDB" id="X0VII2"/>
<feature type="transmembrane region" description="Helical" evidence="7">
    <location>
        <begin position="249"/>
        <end position="268"/>
    </location>
</feature>
<accession>X0VII2</accession>
<dbReference type="CDD" id="cd06261">
    <property type="entry name" value="TM_PBP2"/>
    <property type="match status" value="1"/>
</dbReference>
<feature type="non-terminal residue" evidence="9">
    <location>
        <position position="1"/>
    </location>
</feature>
<dbReference type="InterPro" id="IPR051393">
    <property type="entry name" value="ABC_transporter_permease"/>
</dbReference>
<dbReference type="InterPro" id="IPR000515">
    <property type="entry name" value="MetI-like"/>
</dbReference>
<comment type="subcellular location">
    <subcellularLocation>
        <location evidence="1">Cell membrane</location>
        <topology evidence="1">Multi-pass membrane protein</topology>
    </subcellularLocation>
</comment>
<keyword evidence="6 7" id="KW-0472">Membrane</keyword>
<evidence type="ECO:0000256" key="5">
    <source>
        <dbReference type="ARBA" id="ARBA00022989"/>
    </source>
</evidence>
<dbReference type="InterPro" id="IPR035906">
    <property type="entry name" value="MetI-like_sf"/>
</dbReference>
<dbReference type="GO" id="GO:0005886">
    <property type="term" value="C:plasma membrane"/>
    <property type="evidence" value="ECO:0007669"/>
    <property type="project" value="UniProtKB-SubCell"/>
</dbReference>
<proteinExistence type="predicted"/>
<evidence type="ECO:0000256" key="7">
    <source>
        <dbReference type="SAM" id="Phobius"/>
    </source>
</evidence>
<feature type="transmembrane region" description="Helical" evidence="7">
    <location>
        <begin position="92"/>
        <end position="112"/>
    </location>
</feature>
<feature type="non-terminal residue" evidence="9">
    <location>
        <position position="269"/>
    </location>
</feature>
<sequence length="269" mass="30184">FLLPNFLAFFVFTLFPVLAALFLTFAEWDLATPPQWIGLGNFAKMAKDDLFTKTMGNTFYYTFTAVPTGVLLAFILALLLNRKMRGILTFRTIFFLPNVTLTVAVAIVWSWIYHPEFGLINYFLSRVGIKGPMWLFDSRYSMPAVIIMSNWAGIGYPMLIYLAALQGIPAELYEAATIDGAGTWQQLRHVTIPLISPATFFILTTSLIGAFQGFDQFYMLTQGGPAFSTTTIVLYIFNNGFSYFKMGYATGMAAVLFLCILIITLLGWQ</sequence>
<gene>
    <name evidence="9" type="ORF">S01H1_37441</name>
</gene>
<evidence type="ECO:0000256" key="4">
    <source>
        <dbReference type="ARBA" id="ARBA00022692"/>
    </source>
</evidence>
<dbReference type="PANTHER" id="PTHR30193">
    <property type="entry name" value="ABC TRANSPORTER PERMEASE PROTEIN"/>
    <property type="match status" value="1"/>
</dbReference>
<feature type="domain" description="ABC transmembrane type-1" evidence="8">
    <location>
        <begin position="55"/>
        <end position="267"/>
    </location>
</feature>
<evidence type="ECO:0000313" key="9">
    <source>
        <dbReference type="EMBL" id="GAG12308.1"/>
    </source>
</evidence>
<evidence type="ECO:0000256" key="6">
    <source>
        <dbReference type="ARBA" id="ARBA00023136"/>
    </source>
</evidence>
<dbReference type="PROSITE" id="PS50928">
    <property type="entry name" value="ABC_TM1"/>
    <property type="match status" value="1"/>
</dbReference>
<organism evidence="9">
    <name type="scientific">marine sediment metagenome</name>
    <dbReference type="NCBI Taxonomy" id="412755"/>
    <lineage>
        <taxon>unclassified sequences</taxon>
        <taxon>metagenomes</taxon>
        <taxon>ecological metagenomes</taxon>
    </lineage>
</organism>
<keyword evidence="5 7" id="KW-1133">Transmembrane helix</keyword>
<dbReference type="EMBL" id="BARS01023516">
    <property type="protein sequence ID" value="GAG12308.1"/>
    <property type="molecule type" value="Genomic_DNA"/>
</dbReference>
<feature type="transmembrane region" description="Helical" evidence="7">
    <location>
        <begin position="190"/>
        <end position="211"/>
    </location>
</feature>
<reference evidence="9" key="1">
    <citation type="journal article" date="2014" name="Front. Microbiol.">
        <title>High frequency of phylogenetically diverse reductive dehalogenase-homologous genes in deep subseafloor sedimentary metagenomes.</title>
        <authorList>
            <person name="Kawai M."/>
            <person name="Futagami T."/>
            <person name="Toyoda A."/>
            <person name="Takaki Y."/>
            <person name="Nishi S."/>
            <person name="Hori S."/>
            <person name="Arai W."/>
            <person name="Tsubouchi T."/>
            <person name="Morono Y."/>
            <person name="Uchiyama I."/>
            <person name="Ito T."/>
            <person name="Fujiyama A."/>
            <person name="Inagaki F."/>
            <person name="Takami H."/>
        </authorList>
    </citation>
    <scope>NUCLEOTIDE SEQUENCE</scope>
    <source>
        <strain evidence="9">Expedition CK06-06</strain>
    </source>
</reference>
<keyword evidence="2" id="KW-0813">Transport</keyword>
<dbReference type="Pfam" id="PF00528">
    <property type="entry name" value="BPD_transp_1"/>
    <property type="match status" value="1"/>
</dbReference>
<comment type="caution">
    <text evidence="9">The sequence shown here is derived from an EMBL/GenBank/DDBJ whole genome shotgun (WGS) entry which is preliminary data.</text>
</comment>
<dbReference type="SUPFAM" id="SSF161098">
    <property type="entry name" value="MetI-like"/>
    <property type="match status" value="1"/>
</dbReference>
<dbReference type="GO" id="GO:0055085">
    <property type="term" value="P:transmembrane transport"/>
    <property type="evidence" value="ECO:0007669"/>
    <property type="project" value="InterPro"/>
</dbReference>